<dbReference type="InterPro" id="IPR029063">
    <property type="entry name" value="SAM-dependent_MTases_sf"/>
</dbReference>
<dbReference type="Gene3D" id="3.30.70.1170">
    <property type="entry name" value="Sun protein, domain 3"/>
    <property type="match status" value="1"/>
</dbReference>
<reference evidence="9" key="1">
    <citation type="submission" date="2014-12" db="EMBL/GenBank/DDBJ databases">
        <authorList>
            <person name="Salcher M.M."/>
        </authorList>
    </citation>
    <scope>NUCLEOTIDE SEQUENCE [LARGE SCALE GENOMIC DNA]</scope>
    <source>
        <strain evidence="9">MMS-10A-171</strain>
    </source>
</reference>
<dbReference type="Proteomes" id="UP000064007">
    <property type="component" value="Chromosome 1"/>
</dbReference>
<keyword evidence="3 6" id="KW-0808">Transferase</keyword>
<keyword evidence="4 6" id="KW-0949">S-adenosyl-L-methionine</keyword>
<evidence type="ECO:0000256" key="5">
    <source>
        <dbReference type="ARBA" id="ARBA00022884"/>
    </source>
</evidence>
<dbReference type="PANTHER" id="PTHR22807:SF53">
    <property type="entry name" value="RIBOSOMAL RNA SMALL SUBUNIT METHYLTRANSFERASE B-RELATED"/>
    <property type="match status" value="1"/>
</dbReference>
<gene>
    <name evidence="8" type="ORF">BN1208_0151</name>
</gene>
<dbReference type="HOGENOM" id="CLU_005316_0_2_4"/>
<dbReference type="Gene3D" id="3.40.50.150">
    <property type="entry name" value="Vaccinia Virus protein VP39"/>
    <property type="match status" value="1"/>
</dbReference>
<proteinExistence type="inferred from homology"/>
<evidence type="ECO:0000313" key="9">
    <source>
        <dbReference type="Proteomes" id="UP000064007"/>
    </source>
</evidence>
<evidence type="ECO:0000256" key="3">
    <source>
        <dbReference type="ARBA" id="ARBA00022679"/>
    </source>
</evidence>
<evidence type="ECO:0000256" key="4">
    <source>
        <dbReference type="ARBA" id="ARBA00022691"/>
    </source>
</evidence>
<evidence type="ECO:0000259" key="7">
    <source>
        <dbReference type="PROSITE" id="PS51686"/>
    </source>
</evidence>
<dbReference type="GO" id="GO:0001510">
    <property type="term" value="P:RNA methylation"/>
    <property type="evidence" value="ECO:0007669"/>
    <property type="project" value="InterPro"/>
</dbReference>
<evidence type="ECO:0000256" key="2">
    <source>
        <dbReference type="ARBA" id="ARBA00022603"/>
    </source>
</evidence>
<feature type="domain" description="SAM-dependent MTase RsmB/NOP-type" evidence="7">
    <location>
        <begin position="140"/>
        <end position="417"/>
    </location>
</feature>
<comment type="similarity">
    <text evidence="1 6">Belongs to the class I-like SAM-binding methyltransferase superfamily. RsmB/NOP family.</text>
</comment>
<dbReference type="InterPro" id="IPR018314">
    <property type="entry name" value="RsmB/NOL1/NOP2-like_CS"/>
</dbReference>
<dbReference type="InterPro" id="IPR023267">
    <property type="entry name" value="RCMT"/>
</dbReference>
<dbReference type="PANTHER" id="PTHR22807">
    <property type="entry name" value="NOP2 YEAST -RELATED NOL1/NOP2/FMU SUN DOMAIN-CONTAINING"/>
    <property type="match status" value="1"/>
</dbReference>
<dbReference type="Pfam" id="PF01189">
    <property type="entry name" value="Methyltr_RsmB-F"/>
    <property type="match status" value="1"/>
</dbReference>
<dbReference type="PRINTS" id="PR02008">
    <property type="entry name" value="RCMTFAMILY"/>
</dbReference>
<keyword evidence="9" id="KW-1185">Reference proteome</keyword>
<dbReference type="PROSITE" id="PS01153">
    <property type="entry name" value="NOL1_NOP2_SUN"/>
    <property type="match status" value="1"/>
</dbReference>
<dbReference type="AlphaFoldDB" id="A0A0D6ETV5"/>
<dbReference type="PROSITE" id="PS51686">
    <property type="entry name" value="SAM_MT_RSMB_NOP"/>
    <property type="match status" value="1"/>
</dbReference>
<dbReference type="InterPro" id="IPR049560">
    <property type="entry name" value="MeTrfase_RsmB-F_NOP2_cat"/>
</dbReference>
<dbReference type="GO" id="GO:0003723">
    <property type="term" value="F:RNA binding"/>
    <property type="evidence" value="ECO:0007669"/>
    <property type="project" value="UniProtKB-UniRule"/>
</dbReference>
<dbReference type="SUPFAM" id="SSF53335">
    <property type="entry name" value="S-adenosyl-L-methionine-dependent methyltransferases"/>
    <property type="match status" value="1"/>
</dbReference>
<dbReference type="Pfam" id="PF22458">
    <property type="entry name" value="RsmF-B_ferredox"/>
    <property type="match status" value="1"/>
</dbReference>
<evidence type="ECO:0000256" key="6">
    <source>
        <dbReference type="PROSITE-ProRule" id="PRU01023"/>
    </source>
</evidence>
<dbReference type="GO" id="GO:0008173">
    <property type="term" value="F:RNA methyltransferase activity"/>
    <property type="evidence" value="ECO:0007669"/>
    <property type="project" value="InterPro"/>
</dbReference>
<name>A0A0D6ETV5_9PROT</name>
<accession>A0A0D6ETV5</accession>
<evidence type="ECO:0000256" key="1">
    <source>
        <dbReference type="ARBA" id="ARBA00007494"/>
    </source>
</evidence>
<keyword evidence="2 6" id="KW-0489">Methyltransferase</keyword>
<dbReference type="InterPro" id="IPR054728">
    <property type="entry name" value="RsmB-like_ferredoxin"/>
</dbReference>
<feature type="binding site" evidence="6">
    <location>
        <position position="301"/>
    </location>
    <ligand>
        <name>S-adenosyl-L-methionine</name>
        <dbReference type="ChEBI" id="CHEBI:59789"/>
    </ligand>
</feature>
<organism evidence="8 9">
    <name type="scientific">Candidatus Methylopumilus planktonicus</name>
    <dbReference type="NCBI Taxonomy" id="1581557"/>
    <lineage>
        <taxon>Bacteria</taxon>
        <taxon>Pseudomonadati</taxon>
        <taxon>Pseudomonadota</taxon>
        <taxon>Betaproteobacteria</taxon>
        <taxon>Nitrosomonadales</taxon>
        <taxon>Methylophilaceae</taxon>
        <taxon>Candidatus Methylopumilus</taxon>
    </lineage>
</organism>
<dbReference type="STRING" id="1581557.BN1208_0151"/>
<dbReference type="InterPro" id="IPR001678">
    <property type="entry name" value="MeTrfase_RsmB-F_NOP2_dom"/>
</dbReference>
<dbReference type="EMBL" id="LN827929">
    <property type="protein sequence ID" value="CEZ19046.1"/>
    <property type="molecule type" value="Genomic_DNA"/>
</dbReference>
<keyword evidence="5 6" id="KW-0694">RNA-binding</keyword>
<evidence type="ECO:0000313" key="8">
    <source>
        <dbReference type="EMBL" id="CEZ19046.1"/>
    </source>
</evidence>
<dbReference type="OrthoDB" id="9810297at2"/>
<sequence>MLNLNLVQHCANILGEILDFHGPADMKLSNYYREHGELGQKDRGEIAECICGIIRRLRFLKKINEDDSNYKKLVIAWLIKTEGRSIRELEHGLSKDEIEWAKSLKSRNTENYTWPEKLSLPDWLWDLLVEQYGLEEAIDLGRSFLEPAKLDMRVNTIKISRDDLVDQLAKEIADIEVMTYSPSGIRIARGTSLSRNKLFLEGKIEVQDESSQILSFLVDAKRGMMVADFCAGAGGKSLAIGAIMKNTGRIYAYDISEKRIINLGKRLKKSGLSNLFAQKIKNEKDAKLKKLHGKFDRVLADVPCSGTGTFRRNPDLKWKNSIQDLDELNLKQLAILDEAKKLVKKEGRLIYSTCSLLKRENALIIESFLEKNKNFKIISVNDILIKNQIPLSTGIFLELTPHNQKTDGFFAAVLERID</sequence>
<comment type="caution">
    <text evidence="6">Lacks conserved residue(s) required for the propagation of feature annotation.</text>
</comment>
<dbReference type="RefSeq" id="WP_046486809.1">
    <property type="nucleotide sequence ID" value="NZ_LN827929.1"/>
</dbReference>
<feature type="active site" description="Nucleophile" evidence="6">
    <location>
        <position position="354"/>
    </location>
</feature>
<dbReference type="KEGG" id="mbat:BN1208_0151"/>
<protein>
    <submittedName>
        <fullName evidence="8">Fmu (Sun) domain protein</fullName>
    </submittedName>
</protein>
<feature type="binding site" evidence="6">
    <location>
        <position position="254"/>
    </location>
    <ligand>
        <name>S-adenosyl-L-methionine</name>
        <dbReference type="ChEBI" id="CHEBI:59789"/>
    </ligand>
</feature>